<dbReference type="InterPro" id="IPR002109">
    <property type="entry name" value="Glutaredoxin"/>
</dbReference>
<dbReference type="PROSITE" id="PS51354">
    <property type="entry name" value="GLUTAREDOXIN_2"/>
    <property type="match status" value="1"/>
</dbReference>
<accession>A0A1X4XVU0</accession>
<dbReference type="PANTHER" id="PTHR34386">
    <property type="entry name" value="GLUTAREDOXIN"/>
    <property type="match status" value="1"/>
</dbReference>
<dbReference type="InterPro" id="IPR011911">
    <property type="entry name" value="GlrX_YruB"/>
</dbReference>
<dbReference type="SUPFAM" id="SSF52833">
    <property type="entry name" value="Thioredoxin-like"/>
    <property type="match status" value="1"/>
</dbReference>
<proteinExistence type="predicted"/>
<evidence type="ECO:0000313" key="3">
    <source>
        <dbReference type="Proteomes" id="UP000194141"/>
    </source>
</evidence>
<dbReference type="GO" id="GO:0009055">
    <property type="term" value="F:electron transfer activity"/>
    <property type="evidence" value="ECO:0007669"/>
    <property type="project" value="TreeGrafter"/>
</dbReference>
<comment type="caution">
    <text evidence="2">The sequence shown here is derived from an EMBL/GenBank/DDBJ whole genome shotgun (WGS) entry which is preliminary data.</text>
</comment>
<dbReference type="RefSeq" id="WP_086033875.1">
    <property type="nucleotide sequence ID" value="NZ_MDSU01000018.1"/>
</dbReference>
<protein>
    <submittedName>
        <fullName evidence="2">Glutaredoxin</fullName>
    </submittedName>
</protein>
<gene>
    <name evidence="2" type="ORF">DESAMIL20_1187</name>
</gene>
<evidence type="ECO:0000259" key="1">
    <source>
        <dbReference type="Pfam" id="PF00462"/>
    </source>
</evidence>
<reference evidence="2 3" key="1">
    <citation type="journal article" date="2017" name="Front. Microbiol.">
        <title>Genome Sequence of Desulfurella amilsii Strain TR1 and Comparative Genomics of Desulfurellaceae Family.</title>
        <authorList>
            <person name="Florentino A.P."/>
            <person name="Stams A.J."/>
            <person name="Sanchez-Andrea I."/>
        </authorList>
    </citation>
    <scope>NUCLEOTIDE SEQUENCE [LARGE SCALE GENOMIC DNA]</scope>
    <source>
        <strain evidence="2 3">TR1</strain>
    </source>
</reference>
<name>A0A1X4XVU0_9BACT</name>
<dbReference type="PANTHER" id="PTHR34386:SF1">
    <property type="entry name" value="GLUTAREDOXIN-LIKE PROTEIN NRDH"/>
    <property type="match status" value="1"/>
</dbReference>
<dbReference type="AlphaFoldDB" id="A0A1X4XVU0"/>
<organism evidence="2 3">
    <name type="scientific">Desulfurella amilsii</name>
    <dbReference type="NCBI Taxonomy" id="1562698"/>
    <lineage>
        <taxon>Bacteria</taxon>
        <taxon>Pseudomonadati</taxon>
        <taxon>Campylobacterota</taxon>
        <taxon>Desulfurellia</taxon>
        <taxon>Desulfurellales</taxon>
        <taxon>Desulfurellaceae</taxon>
        <taxon>Desulfurella</taxon>
    </lineage>
</organism>
<dbReference type="NCBIfam" id="TIGR02196">
    <property type="entry name" value="GlrX_YruB"/>
    <property type="match status" value="1"/>
</dbReference>
<feature type="domain" description="Glutaredoxin" evidence="1">
    <location>
        <begin position="26"/>
        <end position="85"/>
    </location>
</feature>
<dbReference type="OrthoDB" id="9814618at2"/>
<dbReference type="PROSITE" id="PS00195">
    <property type="entry name" value="GLUTAREDOXIN_1"/>
    <property type="match status" value="1"/>
</dbReference>
<dbReference type="GO" id="GO:0045454">
    <property type="term" value="P:cell redox homeostasis"/>
    <property type="evidence" value="ECO:0007669"/>
    <property type="project" value="TreeGrafter"/>
</dbReference>
<dbReference type="CDD" id="cd02976">
    <property type="entry name" value="NrdH"/>
    <property type="match status" value="1"/>
</dbReference>
<dbReference type="InterPro" id="IPR036249">
    <property type="entry name" value="Thioredoxin-like_sf"/>
</dbReference>
<sequence length="102" mass="11674">MFDFLKSKTQNRQTEKVTVKKSNHKVVVYSTPSCVWCNEVKKYLKKNKVDYKDYDISNNLAKKMEMVQLSGQMGVPVVTIDGKVIVGFDKKEIDKILAINGK</sequence>
<dbReference type="InterPro" id="IPR011767">
    <property type="entry name" value="GLR_AS"/>
</dbReference>
<dbReference type="Gene3D" id="3.40.30.10">
    <property type="entry name" value="Glutaredoxin"/>
    <property type="match status" value="1"/>
</dbReference>
<evidence type="ECO:0000313" key="2">
    <source>
        <dbReference type="EMBL" id="OSS41634.1"/>
    </source>
</evidence>
<dbReference type="EMBL" id="MDSU01000018">
    <property type="protein sequence ID" value="OSS41634.1"/>
    <property type="molecule type" value="Genomic_DNA"/>
</dbReference>
<dbReference type="STRING" id="1562698.DESAMIL20_1187"/>
<dbReference type="InterPro" id="IPR051548">
    <property type="entry name" value="Grx-like_ET"/>
</dbReference>
<dbReference type="Proteomes" id="UP000194141">
    <property type="component" value="Unassembled WGS sequence"/>
</dbReference>
<keyword evidence="3" id="KW-1185">Reference proteome</keyword>
<dbReference type="Pfam" id="PF00462">
    <property type="entry name" value="Glutaredoxin"/>
    <property type="match status" value="1"/>
</dbReference>